<dbReference type="EMBL" id="CACRZD030000003">
    <property type="protein sequence ID" value="CAA6656921.1"/>
    <property type="molecule type" value="Genomic_DNA"/>
</dbReference>
<evidence type="ECO:0000256" key="4">
    <source>
        <dbReference type="SAM" id="MobiDB-lite"/>
    </source>
</evidence>
<protein>
    <recommendedName>
        <fullName evidence="5">TNase-like domain-containing protein</fullName>
    </recommendedName>
</protein>
<dbReference type="InterPro" id="IPR016071">
    <property type="entry name" value="Staphylococal_nuclease_OB-fold"/>
</dbReference>
<sequence>MGNALRFLYRCCRPEKPSAAQPPARPDRPLGPHGVSQATVGVSALARDLFNFEIGSQVPDGLSLHVVSSKKAQSNWYNKLSAAWKEARPPPRTPEEAARLVVQTLKGHKKADVEPADGVPTTQPPGASFFFLGFSTVLRLTLLQAPAETTPPTPHRLPEGVKFEVHTLPVDYKDVGDGDTINVYVDAAGPRESAAVPAEVRRAAVERANARAVRDFTRADALQKMIQKEGYRVIDGQSNRVTLAKKYRIRLSDQGIDAPETAMPFGKEAKEVLAKLVQGKPLRVLVYGEDCYQRQVGDIYCQGVFVQEVMLKTGCAWHYVAYDKRPEFAMWESQARSARIGLWASRNPQKPWEWRRDKRNGL</sequence>
<dbReference type="InterPro" id="IPR035437">
    <property type="entry name" value="SNase_OB-fold_sf"/>
</dbReference>
<keyword evidence="7" id="KW-1185">Reference proteome</keyword>
<organism evidence="6">
    <name type="scientific">Spirodela intermedia</name>
    <name type="common">Intermediate duckweed</name>
    <dbReference type="NCBI Taxonomy" id="51605"/>
    <lineage>
        <taxon>Eukaryota</taxon>
        <taxon>Viridiplantae</taxon>
        <taxon>Streptophyta</taxon>
        <taxon>Embryophyta</taxon>
        <taxon>Tracheophyta</taxon>
        <taxon>Spermatophyta</taxon>
        <taxon>Magnoliopsida</taxon>
        <taxon>Liliopsida</taxon>
        <taxon>Araceae</taxon>
        <taxon>Lemnoideae</taxon>
        <taxon>Spirodela</taxon>
    </lineage>
</organism>
<evidence type="ECO:0000256" key="3">
    <source>
        <dbReference type="ARBA" id="ARBA00022801"/>
    </source>
</evidence>
<dbReference type="GO" id="GO:0004519">
    <property type="term" value="F:endonuclease activity"/>
    <property type="evidence" value="ECO:0007669"/>
    <property type="project" value="UniProtKB-KW"/>
</dbReference>
<dbReference type="SUPFAM" id="SSF50199">
    <property type="entry name" value="Staphylococcal nuclease"/>
    <property type="match status" value="1"/>
</dbReference>
<feature type="domain" description="TNase-like" evidence="5">
    <location>
        <begin position="166"/>
        <end position="345"/>
    </location>
</feature>
<feature type="region of interest" description="Disordered" evidence="4">
    <location>
        <begin position="16"/>
        <end position="35"/>
    </location>
</feature>
<dbReference type="AlphaFoldDB" id="A0A7I8IGK9"/>
<dbReference type="Gene3D" id="2.40.50.90">
    <property type="match status" value="1"/>
</dbReference>
<dbReference type="PROSITE" id="PS50830">
    <property type="entry name" value="TNASE_3"/>
    <property type="match status" value="1"/>
</dbReference>
<proteinExistence type="predicted"/>
<evidence type="ECO:0000256" key="2">
    <source>
        <dbReference type="ARBA" id="ARBA00022759"/>
    </source>
</evidence>
<dbReference type="GO" id="GO:0005737">
    <property type="term" value="C:cytoplasm"/>
    <property type="evidence" value="ECO:0007669"/>
    <property type="project" value="TreeGrafter"/>
</dbReference>
<evidence type="ECO:0000313" key="7">
    <source>
        <dbReference type="Proteomes" id="UP001189122"/>
    </source>
</evidence>
<keyword evidence="3" id="KW-0378">Hydrolase</keyword>
<dbReference type="PANTHER" id="PTHR12302">
    <property type="entry name" value="EBNA2 BINDING PROTEIN P100"/>
    <property type="match status" value="1"/>
</dbReference>
<reference evidence="6 7" key="1">
    <citation type="submission" date="2019-12" db="EMBL/GenBank/DDBJ databases">
        <authorList>
            <person name="Scholz U."/>
            <person name="Mascher M."/>
            <person name="Fiebig A."/>
        </authorList>
    </citation>
    <scope>NUCLEOTIDE SEQUENCE</scope>
</reference>
<name>A0A7I8IGK9_SPIIN</name>
<evidence type="ECO:0000256" key="1">
    <source>
        <dbReference type="ARBA" id="ARBA00022722"/>
    </source>
</evidence>
<accession>A0A7I8IGK9</accession>
<keyword evidence="2" id="KW-0255">Endonuclease</keyword>
<dbReference type="EMBL" id="LR743590">
    <property type="protein sequence ID" value="CAA2617223.1"/>
    <property type="molecule type" value="Genomic_DNA"/>
</dbReference>
<dbReference type="PANTHER" id="PTHR12302:SF3">
    <property type="entry name" value="SERINE_THREONINE-PROTEIN KINASE 31"/>
    <property type="match status" value="1"/>
</dbReference>
<dbReference type="Proteomes" id="UP001189122">
    <property type="component" value="Unassembled WGS sequence"/>
</dbReference>
<evidence type="ECO:0000259" key="5">
    <source>
        <dbReference type="PROSITE" id="PS50830"/>
    </source>
</evidence>
<evidence type="ECO:0000313" key="6">
    <source>
        <dbReference type="EMBL" id="CAA2617223.1"/>
    </source>
</evidence>
<dbReference type="GO" id="GO:0016787">
    <property type="term" value="F:hydrolase activity"/>
    <property type="evidence" value="ECO:0007669"/>
    <property type="project" value="UniProtKB-KW"/>
</dbReference>
<keyword evidence="1" id="KW-0540">Nuclease</keyword>
<dbReference type="SMART" id="SM00318">
    <property type="entry name" value="SNc"/>
    <property type="match status" value="1"/>
</dbReference>
<gene>
    <name evidence="6" type="ORF">SI7747_03003392</name>
</gene>
<dbReference type="Pfam" id="PF00565">
    <property type="entry name" value="SNase"/>
    <property type="match status" value="1"/>
</dbReference>